<dbReference type="Gene3D" id="3.20.20.80">
    <property type="entry name" value="Glycosidases"/>
    <property type="match status" value="2"/>
</dbReference>
<protein>
    <submittedName>
        <fullName evidence="12">Cell surface mannoprotein mp65</fullName>
        <ecNumber evidence="12">3.2.1.58</ecNumber>
    </submittedName>
</protein>
<dbReference type="EC" id="3.2.1.58" evidence="12"/>
<accession>A0AAE0WSM7</accession>
<dbReference type="RefSeq" id="XP_064697340.1">
    <property type="nucleotide sequence ID" value="XM_064835405.1"/>
</dbReference>
<gene>
    <name evidence="12" type="primary">MP65</name>
    <name evidence="12" type="ORF">LTR78_002709</name>
</gene>
<comment type="similarity">
    <text evidence="2">Belongs to the glycosyl hydrolase 17 family.</text>
</comment>
<evidence type="ECO:0000256" key="6">
    <source>
        <dbReference type="ARBA" id="ARBA00022801"/>
    </source>
</evidence>
<dbReference type="GO" id="GO:0009277">
    <property type="term" value="C:fungal-type cell wall"/>
    <property type="evidence" value="ECO:0007669"/>
    <property type="project" value="TreeGrafter"/>
</dbReference>
<feature type="region of interest" description="Disordered" evidence="10">
    <location>
        <begin position="55"/>
        <end position="145"/>
    </location>
</feature>
<keyword evidence="7" id="KW-0325">Glycoprotein</keyword>
<dbReference type="InterPro" id="IPR017853">
    <property type="entry name" value="GH"/>
</dbReference>
<keyword evidence="8 12" id="KW-0326">Glycosidase</keyword>
<feature type="compositionally biased region" description="Pro residues" evidence="10">
    <location>
        <begin position="112"/>
        <end position="127"/>
    </location>
</feature>
<comment type="subcellular location">
    <subcellularLocation>
        <location evidence="1">Secreted</location>
        <location evidence="1">Cell wall</location>
    </subcellularLocation>
</comment>
<keyword evidence="5 11" id="KW-0732">Signal</keyword>
<dbReference type="GO" id="GO:0004338">
    <property type="term" value="F:glucan exo-1,3-beta-glucosidase activity"/>
    <property type="evidence" value="ECO:0007669"/>
    <property type="project" value="UniProtKB-EC"/>
</dbReference>
<dbReference type="EMBL" id="JAUTXT010000007">
    <property type="protein sequence ID" value="KAK3677171.1"/>
    <property type="molecule type" value="Genomic_DNA"/>
</dbReference>
<evidence type="ECO:0000256" key="7">
    <source>
        <dbReference type="ARBA" id="ARBA00023180"/>
    </source>
</evidence>
<sequence>MKAGLLWVATLAAATAHPPRLHVHAAQQRQEADVVTAVDVVTNIAAVVYVDGKGEPVSTSYETQSSSSTSTTHVPAAATATTSSSAAPAPTSSSSSPPPAPPVPSSSAPSTSNPPPAAPSAPAPSSPSAPSSSAASSSSSAAPANSGSAASGYSIAYSPYNGDGSCKTQDQVIKDFTQISGYSMVRIYGTDCQQTTTVGNAAAAKGMKLMAGVYDVTQVSTEVQHIIDAANGNFDHIDTVAIGNEGVNSGRFSVDQVVSAIGTARSMLQAKGYKGKVVTVDTFVAIIANSQLCQASDYAAANCHAFFDGGVTAQDAGKFVLGQAQRVSQACGGKDTMITETGWPSQGQANKLAVPSPENQAAAIASIQSAFSNNVVLFSAFNDYWKQNNAGTFGAEQYWGIHGNAP</sequence>
<dbReference type="Proteomes" id="UP001274830">
    <property type="component" value="Unassembled WGS sequence"/>
</dbReference>
<dbReference type="SUPFAM" id="SSF51445">
    <property type="entry name" value="(Trans)glycosidases"/>
    <property type="match status" value="1"/>
</dbReference>
<evidence type="ECO:0000256" key="4">
    <source>
        <dbReference type="ARBA" id="ARBA00022525"/>
    </source>
</evidence>
<keyword evidence="3" id="KW-0134">Cell wall</keyword>
<feature type="compositionally biased region" description="Low complexity" evidence="10">
    <location>
        <begin position="128"/>
        <end position="145"/>
    </location>
</feature>
<keyword evidence="13" id="KW-1185">Reference proteome</keyword>
<dbReference type="PANTHER" id="PTHR16631:SF14">
    <property type="entry name" value="FAMILY 17 GLUCOSIDASE SCW10-RELATED"/>
    <property type="match status" value="1"/>
</dbReference>
<evidence type="ECO:0000313" key="12">
    <source>
        <dbReference type="EMBL" id="KAK3677171.1"/>
    </source>
</evidence>
<evidence type="ECO:0000256" key="10">
    <source>
        <dbReference type="SAM" id="MobiDB-lite"/>
    </source>
</evidence>
<keyword evidence="9" id="KW-0961">Cell wall biogenesis/degradation</keyword>
<dbReference type="AlphaFoldDB" id="A0AAE0WSM7"/>
<feature type="signal peptide" evidence="11">
    <location>
        <begin position="1"/>
        <end position="16"/>
    </location>
</feature>
<proteinExistence type="inferred from homology"/>
<feature type="chain" id="PRO_5042277198" evidence="11">
    <location>
        <begin position="17"/>
        <end position="406"/>
    </location>
</feature>
<evidence type="ECO:0000256" key="9">
    <source>
        <dbReference type="ARBA" id="ARBA00023316"/>
    </source>
</evidence>
<dbReference type="GO" id="GO:0005576">
    <property type="term" value="C:extracellular region"/>
    <property type="evidence" value="ECO:0007669"/>
    <property type="project" value="UniProtKB-ARBA"/>
</dbReference>
<feature type="compositionally biased region" description="Low complexity" evidence="10">
    <location>
        <begin position="65"/>
        <end position="95"/>
    </location>
</feature>
<evidence type="ECO:0000256" key="1">
    <source>
        <dbReference type="ARBA" id="ARBA00004191"/>
    </source>
</evidence>
<dbReference type="GO" id="GO:0071555">
    <property type="term" value="P:cell wall organization"/>
    <property type="evidence" value="ECO:0007669"/>
    <property type="project" value="UniProtKB-KW"/>
</dbReference>
<organism evidence="12 13">
    <name type="scientific">Recurvomyces mirabilis</name>
    <dbReference type="NCBI Taxonomy" id="574656"/>
    <lineage>
        <taxon>Eukaryota</taxon>
        <taxon>Fungi</taxon>
        <taxon>Dikarya</taxon>
        <taxon>Ascomycota</taxon>
        <taxon>Pezizomycotina</taxon>
        <taxon>Dothideomycetes</taxon>
        <taxon>Dothideomycetidae</taxon>
        <taxon>Mycosphaerellales</taxon>
        <taxon>Teratosphaeriaceae</taxon>
        <taxon>Recurvomyces</taxon>
    </lineage>
</organism>
<dbReference type="GO" id="GO:0009986">
    <property type="term" value="C:cell surface"/>
    <property type="evidence" value="ECO:0007669"/>
    <property type="project" value="TreeGrafter"/>
</dbReference>
<keyword evidence="4" id="KW-0964">Secreted</keyword>
<comment type="caution">
    <text evidence="12">The sequence shown here is derived from an EMBL/GenBank/DDBJ whole genome shotgun (WGS) entry which is preliminary data.</text>
</comment>
<evidence type="ECO:0000256" key="2">
    <source>
        <dbReference type="ARBA" id="ARBA00008773"/>
    </source>
</evidence>
<evidence type="ECO:0000256" key="5">
    <source>
        <dbReference type="ARBA" id="ARBA00022729"/>
    </source>
</evidence>
<evidence type="ECO:0000256" key="8">
    <source>
        <dbReference type="ARBA" id="ARBA00023295"/>
    </source>
</evidence>
<evidence type="ECO:0000313" key="13">
    <source>
        <dbReference type="Proteomes" id="UP001274830"/>
    </source>
</evidence>
<evidence type="ECO:0000256" key="11">
    <source>
        <dbReference type="SAM" id="SignalP"/>
    </source>
</evidence>
<dbReference type="InterPro" id="IPR050732">
    <property type="entry name" value="Beta-glucan_modifiers"/>
</dbReference>
<dbReference type="GO" id="GO:0042973">
    <property type="term" value="F:glucan endo-1,3-beta-D-glucosidase activity"/>
    <property type="evidence" value="ECO:0007669"/>
    <property type="project" value="TreeGrafter"/>
</dbReference>
<dbReference type="FunFam" id="3.20.20.80:FF:000111">
    <property type="entry name" value="Soluble cell wall protein"/>
    <property type="match status" value="1"/>
</dbReference>
<name>A0AAE0WSM7_9PEZI</name>
<keyword evidence="6 12" id="KW-0378">Hydrolase</keyword>
<dbReference type="PANTHER" id="PTHR16631">
    <property type="entry name" value="GLUCAN 1,3-BETA-GLUCOSIDASE"/>
    <property type="match status" value="1"/>
</dbReference>
<evidence type="ECO:0000256" key="3">
    <source>
        <dbReference type="ARBA" id="ARBA00022512"/>
    </source>
</evidence>
<dbReference type="GeneID" id="89959937"/>
<reference evidence="12" key="1">
    <citation type="submission" date="2023-07" db="EMBL/GenBank/DDBJ databases">
        <title>Black Yeasts Isolated from many extreme environments.</title>
        <authorList>
            <person name="Coleine C."/>
            <person name="Stajich J.E."/>
            <person name="Selbmann L."/>
        </authorList>
    </citation>
    <scope>NUCLEOTIDE SEQUENCE</scope>
    <source>
        <strain evidence="12">CCFEE 5485</strain>
    </source>
</reference>